<comment type="caution">
    <text evidence="2">The sequence shown here is derived from an EMBL/GenBank/DDBJ whole genome shotgun (WGS) entry which is preliminary data.</text>
</comment>
<name>A0A9N9K877_9GLOM</name>
<dbReference type="Proteomes" id="UP000789396">
    <property type="component" value="Unassembled WGS sequence"/>
</dbReference>
<organism evidence="2 3">
    <name type="scientific">Racocetra fulgida</name>
    <dbReference type="NCBI Taxonomy" id="60492"/>
    <lineage>
        <taxon>Eukaryota</taxon>
        <taxon>Fungi</taxon>
        <taxon>Fungi incertae sedis</taxon>
        <taxon>Mucoromycota</taxon>
        <taxon>Glomeromycotina</taxon>
        <taxon>Glomeromycetes</taxon>
        <taxon>Diversisporales</taxon>
        <taxon>Gigasporaceae</taxon>
        <taxon>Racocetra</taxon>
    </lineage>
</organism>
<protein>
    <submittedName>
        <fullName evidence="2">2545_t:CDS:1</fullName>
    </submittedName>
</protein>
<dbReference type="AlphaFoldDB" id="A0A9N9K877"/>
<feature type="region of interest" description="Disordered" evidence="1">
    <location>
        <begin position="38"/>
        <end position="58"/>
    </location>
</feature>
<dbReference type="OrthoDB" id="823504at2759"/>
<evidence type="ECO:0000313" key="2">
    <source>
        <dbReference type="EMBL" id="CAG8812964.1"/>
    </source>
</evidence>
<evidence type="ECO:0000313" key="3">
    <source>
        <dbReference type="Proteomes" id="UP000789396"/>
    </source>
</evidence>
<feature type="region of interest" description="Disordered" evidence="1">
    <location>
        <begin position="1"/>
        <end position="22"/>
    </location>
</feature>
<feature type="non-terminal residue" evidence="2">
    <location>
        <position position="58"/>
    </location>
</feature>
<dbReference type="EMBL" id="CAJVPZ010087729">
    <property type="protein sequence ID" value="CAG8812964.1"/>
    <property type="molecule type" value="Genomic_DNA"/>
</dbReference>
<feature type="non-terminal residue" evidence="2">
    <location>
        <position position="1"/>
    </location>
</feature>
<keyword evidence="3" id="KW-1185">Reference proteome</keyword>
<accession>A0A9N9K877</accession>
<reference evidence="2" key="1">
    <citation type="submission" date="2021-06" db="EMBL/GenBank/DDBJ databases">
        <authorList>
            <person name="Kallberg Y."/>
            <person name="Tangrot J."/>
            <person name="Rosling A."/>
        </authorList>
    </citation>
    <scope>NUCLEOTIDE SEQUENCE</scope>
    <source>
        <strain evidence="2">IN212</strain>
    </source>
</reference>
<feature type="compositionally biased region" description="Polar residues" evidence="1">
    <location>
        <begin position="44"/>
        <end position="58"/>
    </location>
</feature>
<evidence type="ECO:0000256" key="1">
    <source>
        <dbReference type="SAM" id="MobiDB-lite"/>
    </source>
</evidence>
<proteinExistence type="predicted"/>
<gene>
    <name evidence="2" type="ORF">RFULGI_LOCUS18967</name>
</gene>
<sequence length="58" mass="5955">ARLIDGSDNNAIDPAAGTPQQPFLRAINSSPVTSPTDFLGLNPDGSTTIKCTDQVPTG</sequence>